<dbReference type="OrthoDB" id="3029913at2759"/>
<feature type="compositionally biased region" description="Low complexity" evidence="1">
    <location>
        <begin position="940"/>
        <end position="954"/>
    </location>
</feature>
<dbReference type="Proteomes" id="UP000605986">
    <property type="component" value="Unassembled WGS sequence"/>
</dbReference>
<dbReference type="EMBL" id="JAADJG010000682">
    <property type="protein sequence ID" value="KAF4439605.1"/>
    <property type="molecule type" value="Genomic_DNA"/>
</dbReference>
<gene>
    <name evidence="2" type="ORF">F53441_12531</name>
</gene>
<feature type="region of interest" description="Disordered" evidence="1">
    <location>
        <begin position="928"/>
        <end position="954"/>
    </location>
</feature>
<sequence length="1171" mass="131100">MGIYTRGRSKAINSPRHLTIRHARRSVAISKFNAGLTETHEDPPPLLKPGEEKLNSFWAPGLEAGPAHLITATQTIKSPNSGENDLKLVSKQTFYVDAPQFSLPEDSVYSTYPPPGYSDDHRILPHVVLSDPHLPWERRGSPLDDGKKDGRNKVPWLILLTFTEDELKLKPDALGAGKAFKQTSTLSVKTTAGDVEELATKGIVSSPVSEILSEIKDEDKKEKEKIRKAQGEFIFMRPDLFKSVFSTFDDDNKRQVPASPDVTKFKYLSHVRNINTSGMAVAGTVEVGVFSVVVGSRSGPLTNKAPATVSVHLLSIEGVEDMSSFPADDKLVALCSLHSWNYTVMPPGMLNVFDAFTSLGETLDVLRPPDEIIKRIAEPNDDLSKRLAGRLMDGYSMVKYYPQTGEQTVALFRGPFTPSVVLPNEYLDTCSNSGQNLQILDREVGIMDVSYSVAWQVGRTIALGDPNFCGALSRFRTAIHQEAMKHAKVNAVQSAAGGSEKFRQKADILASLSNTIKQLDRMHLNRQDNHFRLKTPSHKWLGPSLGRKAYPALGFNSSKIKDDYLDHAKKAAEELALSTDKKNIYDETNDPVSEDWKVILAWVMDRMFLAGVPAHYLISDPSHLEHERLKFFYVDSNWVDAMIDGGLSLANHMGEDRDREAIKHIINNYVKHQAEHQLHAPQIPSYGFYLRSDLVTMFPDLKVETLSKSPEEPDAQETGVESLSKPPKEAHPKKAPLLRHNIIADGVMLALLDRHPGSEDFNGLLFTQPPHQQRFAVGHSLSDSEIGISLRRQYTVSQEIRETDKHRHDPLQKFTKSFKEGKNWFIWSTEPGSQANDVRMLRLPYFAEQQIEILKSMPTYDGDKKYFDDNIPNSALVAMQLDDPYYEFAVPFKNKLVGLGPPPTQFRTLNMTGHTCVTKLVKHDDDLVCRGDESSEPSESESSPIDTPISSDDSSLFQRHEEYTPAAHVLKHNVAPHVRKPHVDDDQSHVSRLRSTSRSSGSGGGASGVPKFNCDVYSPGKNAIHTNKDQLPDDLVFSVLVSGQEYSNEHLIEFDILVKLGPATDRRKKLMESYDGPGPRMLSNLRFNILTAVMERDEMQYLKLRLLPRNAIGYVVASRMSNELNFLLCLAKVNLFKDKETLLTIETEAHYVNRPQVFEDNFTVMVKNDSA</sequence>
<accession>A0A8H4NLI2</accession>
<feature type="region of interest" description="Disordered" evidence="1">
    <location>
        <begin position="706"/>
        <end position="735"/>
    </location>
</feature>
<evidence type="ECO:0000313" key="2">
    <source>
        <dbReference type="EMBL" id="KAF4439605.1"/>
    </source>
</evidence>
<keyword evidence="3" id="KW-1185">Reference proteome</keyword>
<evidence type="ECO:0000313" key="3">
    <source>
        <dbReference type="Proteomes" id="UP000605986"/>
    </source>
</evidence>
<name>A0A8H4NLI2_9HYPO</name>
<proteinExistence type="predicted"/>
<dbReference type="AlphaFoldDB" id="A0A8H4NLI2"/>
<protein>
    <submittedName>
        <fullName evidence="2">Uncharacterized protein</fullName>
    </submittedName>
</protein>
<organism evidence="2 3">
    <name type="scientific">Fusarium austroafricanum</name>
    <dbReference type="NCBI Taxonomy" id="2364996"/>
    <lineage>
        <taxon>Eukaryota</taxon>
        <taxon>Fungi</taxon>
        <taxon>Dikarya</taxon>
        <taxon>Ascomycota</taxon>
        <taxon>Pezizomycotina</taxon>
        <taxon>Sordariomycetes</taxon>
        <taxon>Hypocreomycetidae</taxon>
        <taxon>Hypocreales</taxon>
        <taxon>Nectriaceae</taxon>
        <taxon>Fusarium</taxon>
        <taxon>Fusarium concolor species complex</taxon>
    </lineage>
</organism>
<reference evidence="2" key="1">
    <citation type="submission" date="2020-01" db="EMBL/GenBank/DDBJ databases">
        <title>Identification and distribution of gene clusters putatively required for synthesis of sphingolipid metabolism inhibitors in phylogenetically diverse species of the filamentous fungus Fusarium.</title>
        <authorList>
            <person name="Kim H.-S."/>
            <person name="Busman M."/>
            <person name="Brown D.W."/>
            <person name="Divon H."/>
            <person name="Uhlig S."/>
            <person name="Proctor R.H."/>
        </authorList>
    </citation>
    <scope>NUCLEOTIDE SEQUENCE</scope>
    <source>
        <strain evidence="2">NRRL 53441</strain>
    </source>
</reference>
<comment type="caution">
    <text evidence="2">The sequence shown here is derived from an EMBL/GenBank/DDBJ whole genome shotgun (WGS) entry which is preliminary data.</text>
</comment>
<feature type="region of interest" description="Disordered" evidence="1">
    <location>
        <begin position="979"/>
        <end position="1010"/>
    </location>
</feature>
<evidence type="ECO:0000256" key="1">
    <source>
        <dbReference type="SAM" id="MobiDB-lite"/>
    </source>
</evidence>